<dbReference type="EMBL" id="BKCP01008737">
    <property type="protein sequence ID" value="GER49668.1"/>
    <property type="molecule type" value="Genomic_DNA"/>
</dbReference>
<dbReference type="InterPro" id="IPR050608">
    <property type="entry name" value="NmrA-type/Isoflavone_red_sf"/>
</dbReference>
<reference evidence="3" key="1">
    <citation type="journal article" date="2019" name="Curr. Biol.">
        <title>Genome Sequence of Striga asiatica Provides Insight into the Evolution of Plant Parasitism.</title>
        <authorList>
            <person name="Yoshida S."/>
            <person name="Kim S."/>
            <person name="Wafula E.K."/>
            <person name="Tanskanen J."/>
            <person name="Kim Y.M."/>
            <person name="Honaas L."/>
            <person name="Yang Z."/>
            <person name="Spallek T."/>
            <person name="Conn C.E."/>
            <person name="Ichihashi Y."/>
            <person name="Cheong K."/>
            <person name="Cui S."/>
            <person name="Der J.P."/>
            <person name="Gundlach H."/>
            <person name="Jiao Y."/>
            <person name="Hori C."/>
            <person name="Ishida J.K."/>
            <person name="Kasahara H."/>
            <person name="Kiba T."/>
            <person name="Kim M.S."/>
            <person name="Koo N."/>
            <person name="Laohavisit A."/>
            <person name="Lee Y.H."/>
            <person name="Lumba S."/>
            <person name="McCourt P."/>
            <person name="Mortimer J.C."/>
            <person name="Mutuku J.M."/>
            <person name="Nomura T."/>
            <person name="Sasaki-Sekimoto Y."/>
            <person name="Seto Y."/>
            <person name="Wang Y."/>
            <person name="Wakatake T."/>
            <person name="Sakakibara H."/>
            <person name="Demura T."/>
            <person name="Yamaguchi S."/>
            <person name="Yoneyama K."/>
            <person name="Manabe R.I."/>
            <person name="Nelson D.C."/>
            <person name="Schulman A.H."/>
            <person name="Timko M.P."/>
            <person name="dePamphilis C.W."/>
            <person name="Choi D."/>
            <person name="Shirasu K."/>
        </authorList>
    </citation>
    <scope>NUCLEOTIDE SEQUENCE [LARGE SCALE GENOMIC DNA]</scope>
    <source>
        <strain evidence="3">cv. UVA1</strain>
    </source>
</reference>
<sequence length="190" mass="21438">MSRLKLKSEFWLFLNTKGKLDEHGKLVSALKEVDIVISALAVPQHLDQLNIITSKRPARFVPSEFGNEVDRVSGALPPFQKLLDDKKKIRRATEEAGIPFTLSLPTHLQLILLILCCIQINSPMNSLFMEMAKTKAVWNYEEDIAVSSFELAVDDLEASKLYPEHKYTSIDNLLNRCLVDPPKTKLASFA</sequence>
<gene>
    <name evidence="2" type="ORF">STAS_26927</name>
</gene>
<dbReference type="OrthoDB" id="419598at2759"/>
<evidence type="ECO:0000313" key="2">
    <source>
        <dbReference type="EMBL" id="GER49668.1"/>
    </source>
</evidence>
<protein>
    <submittedName>
        <fullName evidence="2">Isoflavone reductase</fullName>
    </submittedName>
</protein>
<dbReference type="PANTHER" id="PTHR43349">
    <property type="entry name" value="PINORESINOL REDUCTASE-RELATED"/>
    <property type="match status" value="1"/>
</dbReference>
<feature type="domain" description="NmrA-like" evidence="1">
    <location>
        <begin position="17"/>
        <end position="101"/>
    </location>
</feature>
<accession>A0A5A7QXD3</accession>
<evidence type="ECO:0000259" key="1">
    <source>
        <dbReference type="Pfam" id="PF05368"/>
    </source>
</evidence>
<dbReference type="AlphaFoldDB" id="A0A5A7QXD3"/>
<dbReference type="Proteomes" id="UP000325081">
    <property type="component" value="Unassembled WGS sequence"/>
</dbReference>
<proteinExistence type="predicted"/>
<dbReference type="PANTHER" id="PTHR43349:SF43">
    <property type="entry name" value="ISOEUGENOL SYNTHASE 1-LIKE"/>
    <property type="match status" value="1"/>
</dbReference>
<dbReference type="Gene3D" id="3.40.50.720">
    <property type="entry name" value="NAD(P)-binding Rossmann-like Domain"/>
    <property type="match status" value="1"/>
</dbReference>
<comment type="caution">
    <text evidence="2">The sequence shown here is derived from an EMBL/GenBank/DDBJ whole genome shotgun (WGS) entry which is preliminary data.</text>
</comment>
<dbReference type="Pfam" id="PF05368">
    <property type="entry name" value="NmrA"/>
    <property type="match status" value="1"/>
</dbReference>
<name>A0A5A7QXD3_STRAF</name>
<evidence type="ECO:0000313" key="3">
    <source>
        <dbReference type="Proteomes" id="UP000325081"/>
    </source>
</evidence>
<organism evidence="2 3">
    <name type="scientific">Striga asiatica</name>
    <name type="common">Asiatic witchweed</name>
    <name type="synonym">Buchnera asiatica</name>
    <dbReference type="NCBI Taxonomy" id="4170"/>
    <lineage>
        <taxon>Eukaryota</taxon>
        <taxon>Viridiplantae</taxon>
        <taxon>Streptophyta</taxon>
        <taxon>Embryophyta</taxon>
        <taxon>Tracheophyta</taxon>
        <taxon>Spermatophyta</taxon>
        <taxon>Magnoliopsida</taxon>
        <taxon>eudicotyledons</taxon>
        <taxon>Gunneridae</taxon>
        <taxon>Pentapetalae</taxon>
        <taxon>asterids</taxon>
        <taxon>lamiids</taxon>
        <taxon>Lamiales</taxon>
        <taxon>Orobanchaceae</taxon>
        <taxon>Buchnereae</taxon>
        <taxon>Striga</taxon>
    </lineage>
</organism>
<keyword evidence="3" id="KW-1185">Reference proteome</keyword>
<dbReference type="InterPro" id="IPR008030">
    <property type="entry name" value="NmrA-like"/>
</dbReference>